<feature type="region of interest" description="Disordered" evidence="1">
    <location>
        <begin position="148"/>
        <end position="173"/>
    </location>
</feature>
<dbReference type="OrthoDB" id="5587834at2759"/>
<feature type="transmembrane region" description="Helical" evidence="2">
    <location>
        <begin position="120"/>
        <end position="141"/>
    </location>
</feature>
<keyword evidence="2" id="KW-0812">Transmembrane</keyword>
<organism evidence="3 4">
    <name type="scientific">Allomyces macrogynus (strain ATCC 38327)</name>
    <name type="common">Allomyces javanicus var. macrogynus</name>
    <dbReference type="NCBI Taxonomy" id="578462"/>
    <lineage>
        <taxon>Eukaryota</taxon>
        <taxon>Fungi</taxon>
        <taxon>Fungi incertae sedis</taxon>
        <taxon>Blastocladiomycota</taxon>
        <taxon>Blastocladiomycetes</taxon>
        <taxon>Blastocladiales</taxon>
        <taxon>Blastocladiaceae</taxon>
        <taxon>Allomyces</taxon>
    </lineage>
</organism>
<dbReference type="AlphaFoldDB" id="A0A0L0SV23"/>
<protein>
    <submittedName>
        <fullName evidence="3">Uncharacterized protein</fullName>
    </submittedName>
</protein>
<accession>A0A0L0SV23</accession>
<reference evidence="3 4" key="1">
    <citation type="submission" date="2009-11" db="EMBL/GenBank/DDBJ databases">
        <title>Annotation of Allomyces macrogynus ATCC 38327.</title>
        <authorList>
            <consortium name="The Broad Institute Genome Sequencing Platform"/>
            <person name="Russ C."/>
            <person name="Cuomo C."/>
            <person name="Burger G."/>
            <person name="Gray M.W."/>
            <person name="Holland P.W.H."/>
            <person name="King N."/>
            <person name="Lang F.B.F."/>
            <person name="Roger A.J."/>
            <person name="Ruiz-Trillo I."/>
            <person name="Young S.K."/>
            <person name="Zeng Q."/>
            <person name="Gargeya S."/>
            <person name="Fitzgerald M."/>
            <person name="Haas B."/>
            <person name="Abouelleil A."/>
            <person name="Alvarado L."/>
            <person name="Arachchi H.M."/>
            <person name="Berlin A."/>
            <person name="Chapman S.B."/>
            <person name="Gearin G."/>
            <person name="Goldberg J."/>
            <person name="Griggs A."/>
            <person name="Gujja S."/>
            <person name="Hansen M."/>
            <person name="Heiman D."/>
            <person name="Howarth C."/>
            <person name="Larimer J."/>
            <person name="Lui A."/>
            <person name="MacDonald P.J.P."/>
            <person name="McCowen C."/>
            <person name="Montmayeur A."/>
            <person name="Murphy C."/>
            <person name="Neiman D."/>
            <person name="Pearson M."/>
            <person name="Priest M."/>
            <person name="Roberts A."/>
            <person name="Saif S."/>
            <person name="Shea T."/>
            <person name="Sisk P."/>
            <person name="Stolte C."/>
            <person name="Sykes S."/>
            <person name="Wortman J."/>
            <person name="Nusbaum C."/>
            <person name="Birren B."/>
        </authorList>
    </citation>
    <scope>NUCLEOTIDE SEQUENCE [LARGE SCALE GENOMIC DNA]</scope>
    <source>
        <strain evidence="3 4">ATCC 38327</strain>
    </source>
</reference>
<keyword evidence="4" id="KW-1185">Reference proteome</keyword>
<feature type="compositionally biased region" description="Low complexity" evidence="1">
    <location>
        <begin position="149"/>
        <end position="160"/>
    </location>
</feature>
<evidence type="ECO:0000256" key="1">
    <source>
        <dbReference type="SAM" id="MobiDB-lite"/>
    </source>
</evidence>
<dbReference type="EMBL" id="GG745350">
    <property type="protein sequence ID" value="KNE66367.1"/>
    <property type="molecule type" value="Genomic_DNA"/>
</dbReference>
<feature type="region of interest" description="Disordered" evidence="1">
    <location>
        <begin position="336"/>
        <end position="361"/>
    </location>
</feature>
<dbReference type="Proteomes" id="UP000054350">
    <property type="component" value="Unassembled WGS sequence"/>
</dbReference>
<sequence>MPTLGAAQCSSLVTRDACEAVPASDTFQCYWGGLACYLGVKCPPAASCSSTPGCHRCSDSLPDLCFPTVLPCPLPCNKYTNEIQCVGWASKRAGAAVCAWSNGACTLVGASIENGNSSTAGIVVGAIAAVAVIAAVAFVVYRRQKRGRASPAAATSTSRGMRPPASALPFPVSAQPIPATSELAYPASAQPILPPPPAVTTSGPPATSTTPTPSGASTPASMTLARSNATPIPAERTTSPVRPPSPVIPGASPTAAVLGSSTDAIVDVPDSDAGTTNGDAGGPAIPRARRLDSEGSSSSNGRPISLNSTTVGEYETRKGYIWPQTARFTMISLADTSSDTAGTPRDEEFPPGTTGSSPPRDNGAAVIAARAINPPPLDRRWSQGAALSPSSPYSMSDIGYYSEVGVRSPAEDIPGVVPDAGAVARGRSRSGSSGKGALAGAQRKASLRMAAAARAARH</sequence>
<evidence type="ECO:0000313" key="3">
    <source>
        <dbReference type="EMBL" id="KNE66367.1"/>
    </source>
</evidence>
<feature type="region of interest" description="Disordered" evidence="1">
    <location>
        <begin position="421"/>
        <end position="458"/>
    </location>
</feature>
<feature type="region of interest" description="Disordered" evidence="1">
    <location>
        <begin position="187"/>
        <end position="311"/>
    </location>
</feature>
<reference evidence="4" key="2">
    <citation type="submission" date="2009-11" db="EMBL/GenBank/DDBJ databases">
        <title>The Genome Sequence of Allomyces macrogynus strain ATCC 38327.</title>
        <authorList>
            <consortium name="The Broad Institute Genome Sequencing Platform"/>
            <person name="Russ C."/>
            <person name="Cuomo C."/>
            <person name="Shea T."/>
            <person name="Young S.K."/>
            <person name="Zeng Q."/>
            <person name="Koehrsen M."/>
            <person name="Haas B."/>
            <person name="Borodovsky M."/>
            <person name="Guigo R."/>
            <person name="Alvarado L."/>
            <person name="Berlin A."/>
            <person name="Borenstein D."/>
            <person name="Chen Z."/>
            <person name="Engels R."/>
            <person name="Freedman E."/>
            <person name="Gellesch M."/>
            <person name="Goldberg J."/>
            <person name="Griggs A."/>
            <person name="Gujja S."/>
            <person name="Heiman D."/>
            <person name="Hepburn T."/>
            <person name="Howarth C."/>
            <person name="Jen D."/>
            <person name="Larson L."/>
            <person name="Lewis B."/>
            <person name="Mehta T."/>
            <person name="Park D."/>
            <person name="Pearson M."/>
            <person name="Roberts A."/>
            <person name="Saif S."/>
            <person name="Shenoy N."/>
            <person name="Sisk P."/>
            <person name="Stolte C."/>
            <person name="Sykes S."/>
            <person name="Walk T."/>
            <person name="White J."/>
            <person name="Yandava C."/>
            <person name="Burger G."/>
            <person name="Gray M.W."/>
            <person name="Holland P.W.H."/>
            <person name="King N."/>
            <person name="Lang F.B.F."/>
            <person name="Roger A.J."/>
            <person name="Ruiz-Trillo I."/>
            <person name="Lander E."/>
            <person name="Nusbaum C."/>
        </authorList>
    </citation>
    <scope>NUCLEOTIDE SEQUENCE [LARGE SCALE GENOMIC DNA]</scope>
    <source>
        <strain evidence="4">ATCC 38327</strain>
    </source>
</reference>
<name>A0A0L0SV23_ALLM3</name>
<feature type="compositionally biased region" description="Low complexity" evidence="1">
    <location>
        <begin position="199"/>
        <end position="221"/>
    </location>
</feature>
<evidence type="ECO:0000256" key="2">
    <source>
        <dbReference type="SAM" id="Phobius"/>
    </source>
</evidence>
<proteinExistence type="predicted"/>
<feature type="compositionally biased region" description="Polar residues" evidence="1">
    <location>
        <begin position="224"/>
        <end position="240"/>
    </location>
</feature>
<keyword evidence="2" id="KW-1133">Transmembrane helix</keyword>
<feature type="compositionally biased region" description="Polar residues" evidence="1">
    <location>
        <begin position="294"/>
        <end position="311"/>
    </location>
</feature>
<keyword evidence="2" id="KW-0472">Membrane</keyword>
<dbReference type="VEuPathDB" id="FungiDB:AMAG_11510"/>
<gene>
    <name evidence="3" type="ORF">AMAG_11510</name>
</gene>
<evidence type="ECO:0000313" key="4">
    <source>
        <dbReference type="Proteomes" id="UP000054350"/>
    </source>
</evidence>